<accession>A0AAV4LFW3</accession>
<feature type="transmembrane region" description="Helical" evidence="7">
    <location>
        <begin position="95"/>
        <end position="116"/>
    </location>
</feature>
<comment type="caution">
    <text evidence="10">The sequence shown here is derived from an EMBL/GenBank/DDBJ whole genome shotgun (WGS) entry which is preliminary data.</text>
</comment>
<dbReference type="EMBL" id="BOQE01000001">
    <property type="protein sequence ID" value="GIM46658.1"/>
    <property type="molecule type" value="Genomic_DNA"/>
</dbReference>
<dbReference type="Gene3D" id="6.10.340.10">
    <property type="match status" value="1"/>
</dbReference>
<dbReference type="PANTHER" id="PTHR32089">
    <property type="entry name" value="METHYL-ACCEPTING CHEMOTAXIS PROTEIN MCPB"/>
    <property type="match status" value="1"/>
</dbReference>
<keyword evidence="4 6" id="KW-0807">Transducer</keyword>
<evidence type="ECO:0000256" key="6">
    <source>
        <dbReference type="PROSITE-ProRule" id="PRU00284"/>
    </source>
</evidence>
<dbReference type="Pfam" id="PF00015">
    <property type="entry name" value="MCPsignal"/>
    <property type="match status" value="1"/>
</dbReference>
<evidence type="ECO:0000313" key="11">
    <source>
        <dbReference type="Proteomes" id="UP001057291"/>
    </source>
</evidence>
<evidence type="ECO:0008006" key="12">
    <source>
        <dbReference type="Google" id="ProtNLM"/>
    </source>
</evidence>
<dbReference type="InterPro" id="IPR003660">
    <property type="entry name" value="HAMP_dom"/>
</dbReference>
<feature type="domain" description="Methyl-accepting transducer" evidence="8">
    <location>
        <begin position="187"/>
        <end position="423"/>
    </location>
</feature>
<dbReference type="SMART" id="SM00283">
    <property type="entry name" value="MA"/>
    <property type="match status" value="1"/>
</dbReference>
<dbReference type="AlphaFoldDB" id="A0AAV4LFW3"/>
<dbReference type="Pfam" id="PF00672">
    <property type="entry name" value="HAMP"/>
    <property type="match status" value="1"/>
</dbReference>
<sequence>MNVDKDMKKTVTENSTLKPKMDATFQSSTTAIKDFMKMLNTIIVQENTIPVQSEQILSLRIKAMEANDKLFDQEASTLDGLLQARIEKFTDHRTFMIIVTTISLVVVLYLFVGFYLSVRNTVSSLEHMTSRLAEGDLTARAKLHTKDELRRIGDSFNRMIESFRELISMNMKIVQQVASSVEELTANVEHTSKASEHIADTIQEVANGTEKQFHSVAKSVETFNEMTTGIQHIAANAQDASSSAIRTAEVAAKGTEAIQTVIQQMNSIHHTVNGLAQVIQELNLRSHEIGQIVEVITDIAEQTNLLALNAAIEAARAGEHGRGFAVVADEVRKLAEQSAQSSQKIIALIGNIQNETRKVIHSMNATTKEVEAGIGVVNTSGRLFEQIQRSVNEVAKQIEEISSFSQQISIGAEQMIQSVTFISEVVETTASGTQNISAITQEQLASMEEISISAASLSRMAEELLQSIRKFKI</sequence>
<dbReference type="InterPro" id="IPR004089">
    <property type="entry name" value="MCPsignal_dom"/>
</dbReference>
<evidence type="ECO:0000256" key="1">
    <source>
        <dbReference type="ARBA" id="ARBA00004236"/>
    </source>
</evidence>
<dbReference type="GO" id="GO:0005886">
    <property type="term" value="C:plasma membrane"/>
    <property type="evidence" value="ECO:0007669"/>
    <property type="project" value="UniProtKB-SubCell"/>
</dbReference>
<dbReference type="Gene3D" id="1.10.287.950">
    <property type="entry name" value="Methyl-accepting chemotaxis protein"/>
    <property type="match status" value="1"/>
</dbReference>
<name>A0AAV4LFW3_9BACL</name>
<dbReference type="CDD" id="cd11386">
    <property type="entry name" value="MCP_signal"/>
    <property type="match status" value="1"/>
</dbReference>
<keyword evidence="3 7" id="KW-0472">Membrane</keyword>
<comment type="subcellular location">
    <subcellularLocation>
        <location evidence="1">Cell membrane</location>
    </subcellularLocation>
</comment>
<dbReference type="PROSITE" id="PS50111">
    <property type="entry name" value="CHEMOTAXIS_TRANSDUC_2"/>
    <property type="match status" value="1"/>
</dbReference>
<evidence type="ECO:0000256" key="4">
    <source>
        <dbReference type="ARBA" id="ARBA00023224"/>
    </source>
</evidence>
<dbReference type="Proteomes" id="UP001057291">
    <property type="component" value="Unassembled WGS sequence"/>
</dbReference>
<dbReference type="PROSITE" id="PS50885">
    <property type="entry name" value="HAMP"/>
    <property type="match status" value="1"/>
</dbReference>
<evidence type="ECO:0000313" key="10">
    <source>
        <dbReference type="EMBL" id="GIM46658.1"/>
    </source>
</evidence>
<dbReference type="SUPFAM" id="SSF58104">
    <property type="entry name" value="Methyl-accepting chemotaxis protein (MCP) signaling domain"/>
    <property type="match status" value="1"/>
</dbReference>
<dbReference type="PANTHER" id="PTHR32089:SF112">
    <property type="entry name" value="LYSOZYME-LIKE PROTEIN-RELATED"/>
    <property type="match status" value="1"/>
</dbReference>
<organism evidence="10 11">
    <name type="scientific">Collibacillus ludicampi</name>
    <dbReference type="NCBI Taxonomy" id="2771369"/>
    <lineage>
        <taxon>Bacteria</taxon>
        <taxon>Bacillati</taxon>
        <taxon>Bacillota</taxon>
        <taxon>Bacilli</taxon>
        <taxon>Bacillales</taxon>
        <taxon>Alicyclobacillaceae</taxon>
        <taxon>Collibacillus</taxon>
    </lineage>
</organism>
<evidence type="ECO:0000256" key="5">
    <source>
        <dbReference type="ARBA" id="ARBA00029447"/>
    </source>
</evidence>
<keyword evidence="11" id="KW-1185">Reference proteome</keyword>
<keyword evidence="7" id="KW-1133">Transmembrane helix</keyword>
<dbReference type="GO" id="GO:0007165">
    <property type="term" value="P:signal transduction"/>
    <property type="evidence" value="ECO:0007669"/>
    <property type="project" value="UniProtKB-KW"/>
</dbReference>
<proteinExistence type="inferred from homology"/>
<evidence type="ECO:0000259" key="9">
    <source>
        <dbReference type="PROSITE" id="PS50885"/>
    </source>
</evidence>
<evidence type="ECO:0000256" key="2">
    <source>
        <dbReference type="ARBA" id="ARBA00022475"/>
    </source>
</evidence>
<evidence type="ECO:0000259" key="8">
    <source>
        <dbReference type="PROSITE" id="PS50111"/>
    </source>
</evidence>
<reference evidence="10" key="1">
    <citation type="journal article" date="2023" name="Int. J. Syst. Evol. Microbiol.">
        <title>Collibacillus ludicampi gen. nov., sp. nov., a new soil bacterium of the family Alicyclobacillaceae.</title>
        <authorList>
            <person name="Jojima T."/>
            <person name="Ioku Y."/>
            <person name="Fukuta Y."/>
            <person name="Shirasaka N."/>
            <person name="Matsumura Y."/>
            <person name="Mori M."/>
        </authorList>
    </citation>
    <scope>NUCLEOTIDE SEQUENCE</scope>
    <source>
        <strain evidence="10">TP075</strain>
    </source>
</reference>
<evidence type="ECO:0000256" key="3">
    <source>
        <dbReference type="ARBA" id="ARBA00023136"/>
    </source>
</evidence>
<keyword evidence="2" id="KW-1003">Cell membrane</keyword>
<comment type="similarity">
    <text evidence="5">Belongs to the methyl-accepting chemotaxis (MCP) protein family.</text>
</comment>
<dbReference type="FunFam" id="1.10.287.950:FF:000001">
    <property type="entry name" value="Methyl-accepting chemotaxis sensory transducer"/>
    <property type="match status" value="1"/>
</dbReference>
<evidence type="ECO:0000256" key="7">
    <source>
        <dbReference type="SAM" id="Phobius"/>
    </source>
</evidence>
<dbReference type="GO" id="GO:0006935">
    <property type="term" value="P:chemotaxis"/>
    <property type="evidence" value="ECO:0007669"/>
    <property type="project" value="UniProtKB-ARBA"/>
</dbReference>
<dbReference type="CDD" id="cd06225">
    <property type="entry name" value="HAMP"/>
    <property type="match status" value="1"/>
</dbReference>
<feature type="domain" description="HAMP" evidence="9">
    <location>
        <begin position="116"/>
        <end position="168"/>
    </location>
</feature>
<gene>
    <name evidence="10" type="ORF">DNHGIG_22070</name>
</gene>
<dbReference type="SMART" id="SM00304">
    <property type="entry name" value="HAMP"/>
    <property type="match status" value="1"/>
</dbReference>
<protein>
    <recommendedName>
        <fullName evidence="12">Methyl-accepting chemotaxis protein</fullName>
    </recommendedName>
</protein>
<keyword evidence="7" id="KW-0812">Transmembrane</keyword>